<gene>
    <name evidence="1" type="ORF">NS184_06990</name>
</gene>
<dbReference type="Proteomes" id="UP000078252">
    <property type="component" value="Unassembled WGS sequence"/>
</dbReference>
<dbReference type="OrthoDB" id="8117292at2"/>
<accession>A0A175RWP0</accession>
<protein>
    <submittedName>
        <fullName evidence="1">Uncharacterized protein</fullName>
    </submittedName>
</protein>
<dbReference type="AlphaFoldDB" id="A0A175RWP0"/>
<comment type="caution">
    <text evidence="1">The sequence shown here is derived from an EMBL/GenBank/DDBJ whole genome shotgun (WGS) entry which is preliminary data.</text>
</comment>
<dbReference type="EMBL" id="LDQC01000038">
    <property type="protein sequence ID" value="KTR07718.1"/>
    <property type="molecule type" value="Genomic_DNA"/>
</dbReference>
<reference evidence="1 2" key="1">
    <citation type="journal article" date="2016" name="Front. Microbiol.">
        <title>Genomic Resource of Rice Seed Associated Bacteria.</title>
        <authorList>
            <person name="Midha S."/>
            <person name="Bansal K."/>
            <person name="Sharma S."/>
            <person name="Kumar N."/>
            <person name="Patil P.P."/>
            <person name="Chaudhry V."/>
            <person name="Patil P.B."/>
        </authorList>
    </citation>
    <scope>NUCLEOTIDE SEQUENCE [LARGE SCALE GENOMIC DNA]</scope>
    <source>
        <strain evidence="1 2">NS184</strain>
    </source>
</reference>
<evidence type="ECO:0000313" key="2">
    <source>
        <dbReference type="Proteomes" id="UP000078252"/>
    </source>
</evidence>
<name>A0A175RWP0_9MICO</name>
<dbReference type="PATRIC" id="fig|33881.3.peg.1702"/>
<sequence>MTVEPTEFGAALRLVHEGVGSVDYLAGWHTYLQLLELDLDGDVDAAATFDWDARYRELRTRYRENGARGVTPERP</sequence>
<evidence type="ECO:0000313" key="1">
    <source>
        <dbReference type="EMBL" id="KTR07718.1"/>
    </source>
</evidence>
<dbReference type="RefSeq" id="WP_058725399.1">
    <property type="nucleotide sequence ID" value="NZ_LDQC01000038.1"/>
</dbReference>
<proteinExistence type="predicted"/>
<organism evidence="1 2">
    <name type="scientific">Curtobacterium luteum</name>
    <dbReference type="NCBI Taxonomy" id="33881"/>
    <lineage>
        <taxon>Bacteria</taxon>
        <taxon>Bacillati</taxon>
        <taxon>Actinomycetota</taxon>
        <taxon>Actinomycetes</taxon>
        <taxon>Micrococcales</taxon>
        <taxon>Microbacteriaceae</taxon>
        <taxon>Curtobacterium</taxon>
    </lineage>
</organism>